<dbReference type="Gene3D" id="2.60.120.10">
    <property type="entry name" value="Jelly Rolls"/>
    <property type="match status" value="1"/>
</dbReference>
<accession>A0A1S1PHV1</accession>
<evidence type="ECO:0000259" key="1">
    <source>
        <dbReference type="Pfam" id="PF07883"/>
    </source>
</evidence>
<gene>
    <name evidence="2" type="ORF">BBK14_06545</name>
</gene>
<dbReference type="SUPFAM" id="SSF51182">
    <property type="entry name" value="RmlC-like cupins"/>
    <property type="match status" value="1"/>
</dbReference>
<organism evidence="2 3">
    <name type="scientific">Parafrankia soli</name>
    <dbReference type="NCBI Taxonomy" id="2599596"/>
    <lineage>
        <taxon>Bacteria</taxon>
        <taxon>Bacillati</taxon>
        <taxon>Actinomycetota</taxon>
        <taxon>Actinomycetes</taxon>
        <taxon>Frankiales</taxon>
        <taxon>Frankiaceae</taxon>
        <taxon>Parafrankia</taxon>
    </lineage>
</organism>
<reference evidence="3" key="1">
    <citation type="submission" date="2016-07" db="EMBL/GenBank/DDBJ databases">
        <title>Frankia sp. NRRL B-16219 Genome sequencing.</title>
        <authorList>
            <person name="Ghodhbane-Gtari F."/>
            <person name="Swanson E."/>
            <person name="Gueddou A."/>
            <person name="Louati M."/>
            <person name="Nouioui I."/>
            <person name="Hezbri K."/>
            <person name="Abebe-Akele F."/>
            <person name="Simpson S."/>
            <person name="Morris K."/>
            <person name="Thomas K."/>
            <person name="Gtari M."/>
            <person name="Tisa L.S."/>
        </authorList>
    </citation>
    <scope>NUCLEOTIDE SEQUENCE [LARGE SCALE GENOMIC DNA]</scope>
    <source>
        <strain evidence="3">NRRL B-16219</strain>
    </source>
</reference>
<dbReference type="InterPro" id="IPR013096">
    <property type="entry name" value="Cupin_2"/>
</dbReference>
<dbReference type="Proteomes" id="UP000179769">
    <property type="component" value="Unassembled WGS sequence"/>
</dbReference>
<dbReference type="AlphaFoldDB" id="A0A1S1PHV1"/>
<dbReference type="PANTHER" id="PTHR37694">
    <property type="entry name" value="SLR8022 PROTEIN"/>
    <property type="match status" value="1"/>
</dbReference>
<dbReference type="Pfam" id="PF07883">
    <property type="entry name" value="Cupin_2"/>
    <property type="match status" value="1"/>
</dbReference>
<name>A0A1S1PHV1_9ACTN</name>
<comment type="caution">
    <text evidence="2">The sequence shown here is derived from an EMBL/GenBank/DDBJ whole genome shotgun (WGS) entry which is preliminary data.</text>
</comment>
<evidence type="ECO:0000313" key="3">
    <source>
        <dbReference type="Proteomes" id="UP000179769"/>
    </source>
</evidence>
<evidence type="ECO:0000313" key="2">
    <source>
        <dbReference type="EMBL" id="OHV22438.1"/>
    </source>
</evidence>
<keyword evidence="3" id="KW-1185">Reference proteome</keyword>
<proteinExistence type="predicted"/>
<dbReference type="PANTHER" id="PTHR37694:SF1">
    <property type="entry name" value="SLR8022 PROTEIN"/>
    <property type="match status" value="1"/>
</dbReference>
<dbReference type="InterPro" id="IPR011051">
    <property type="entry name" value="RmlC_Cupin_sf"/>
</dbReference>
<dbReference type="RefSeq" id="WP_071066080.1">
    <property type="nucleotide sequence ID" value="NZ_MAXA01000246.1"/>
</dbReference>
<dbReference type="OrthoDB" id="5190473at2"/>
<dbReference type="CDD" id="cd02230">
    <property type="entry name" value="cupin_HP0902-like"/>
    <property type="match status" value="1"/>
</dbReference>
<protein>
    <submittedName>
        <fullName evidence="2">LuxR family transcriptional regulator</fullName>
    </submittedName>
</protein>
<sequence>MEKTSLTALADEQLAVARQAPAGRAAHTIHGGHDHMLRQTVIALLAGRELAEHESPGEATLQVLRGHVRLTAGEETWDGGAGDHVTIPPTRHALAAVDDSAVLLTAAGQAFRATSP</sequence>
<feature type="domain" description="Cupin type-2" evidence="1">
    <location>
        <begin position="44"/>
        <end position="104"/>
    </location>
</feature>
<dbReference type="InterPro" id="IPR014710">
    <property type="entry name" value="RmlC-like_jellyroll"/>
</dbReference>
<dbReference type="EMBL" id="MAXA01000246">
    <property type="protein sequence ID" value="OHV22438.1"/>
    <property type="molecule type" value="Genomic_DNA"/>
</dbReference>